<accession>A0A4R5LSK9</accession>
<dbReference type="PANTHER" id="PTHR30118">
    <property type="entry name" value="HTH-TYPE TRANSCRIPTIONAL REGULATOR LEUO-RELATED"/>
    <property type="match status" value="1"/>
</dbReference>
<dbReference type="EMBL" id="SMSE01000002">
    <property type="protein sequence ID" value="TDG13881.1"/>
    <property type="molecule type" value="Genomic_DNA"/>
</dbReference>
<name>A0A4R5LSK9_9GAMM</name>
<dbReference type="Proteomes" id="UP000295554">
    <property type="component" value="Unassembled WGS sequence"/>
</dbReference>
<keyword evidence="4" id="KW-0804">Transcription</keyword>
<dbReference type="Gene3D" id="1.10.10.10">
    <property type="entry name" value="Winged helix-like DNA-binding domain superfamily/Winged helix DNA-binding domain"/>
    <property type="match status" value="1"/>
</dbReference>
<organism evidence="6 7">
    <name type="scientific">Seongchinamella unica</name>
    <dbReference type="NCBI Taxonomy" id="2547392"/>
    <lineage>
        <taxon>Bacteria</taxon>
        <taxon>Pseudomonadati</taxon>
        <taxon>Pseudomonadota</taxon>
        <taxon>Gammaproteobacteria</taxon>
        <taxon>Cellvibrionales</taxon>
        <taxon>Halieaceae</taxon>
        <taxon>Seongchinamella</taxon>
    </lineage>
</organism>
<dbReference type="SUPFAM" id="SSF53850">
    <property type="entry name" value="Periplasmic binding protein-like II"/>
    <property type="match status" value="1"/>
</dbReference>
<evidence type="ECO:0000259" key="5">
    <source>
        <dbReference type="PROSITE" id="PS50931"/>
    </source>
</evidence>
<dbReference type="InterPro" id="IPR050389">
    <property type="entry name" value="LysR-type_TF"/>
</dbReference>
<dbReference type="InterPro" id="IPR037402">
    <property type="entry name" value="YidZ_PBP2"/>
</dbReference>
<evidence type="ECO:0000313" key="7">
    <source>
        <dbReference type="Proteomes" id="UP000295554"/>
    </source>
</evidence>
<comment type="caution">
    <text evidence="6">The sequence shown here is derived from an EMBL/GenBank/DDBJ whole genome shotgun (WGS) entry which is preliminary data.</text>
</comment>
<keyword evidence="3" id="KW-0238">DNA-binding</keyword>
<evidence type="ECO:0000256" key="2">
    <source>
        <dbReference type="ARBA" id="ARBA00023015"/>
    </source>
</evidence>
<dbReference type="InterPro" id="IPR036390">
    <property type="entry name" value="WH_DNA-bd_sf"/>
</dbReference>
<gene>
    <name evidence="6" type="ORF">E2F43_10290</name>
</gene>
<dbReference type="Pfam" id="PF00126">
    <property type="entry name" value="HTH_1"/>
    <property type="match status" value="1"/>
</dbReference>
<dbReference type="GO" id="GO:0003700">
    <property type="term" value="F:DNA-binding transcription factor activity"/>
    <property type="evidence" value="ECO:0007669"/>
    <property type="project" value="InterPro"/>
</dbReference>
<dbReference type="AlphaFoldDB" id="A0A4R5LSK9"/>
<dbReference type="CDD" id="cd08417">
    <property type="entry name" value="PBP2_Nitroaromatics_like"/>
    <property type="match status" value="1"/>
</dbReference>
<evidence type="ECO:0000313" key="6">
    <source>
        <dbReference type="EMBL" id="TDG13881.1"/>
    </source>
</evidence>
<dbReference type="OrthoDB" id="8720143at2"/>
<proteinExistence type="inferred from homology"/>
<protein>
    <submittedName>
        <fullName evidence="6">LysR family transcriptional regulator</fullName>
    </submittedName>
</protein>
<evidence type="ECO:0000256" key="3">
    <source>
        <dbReference type="ARBA" id="ARBA00023125"/>
    </source>
</evidence>
<dbReference type="InterPro" id="IPR000847">
    <property type="entry name" value="LysR_HTH_N"/>
</dbReference>
<keyword evidence="2" id="KW-0805">Transcription regulation</keyword>
<dbReference type="PRINTS" id="PR00039">
    <property type="entry name" value="HTHLYSR"/>
</dbReference>
<dbReference type="Pfam" id="PF03466">
    <property type="entry name" value="LysR_substrate"/>
    <property type="match status" value="1"/>
</dbReference>
<evidence type="ECO:0000256" key="4">
    <source>
        <dbReference type="ARBA" id="ARBA00023163"/>
    </source>
</evidence>
<sequence>MRLDKVDLNLFVVFDALYRERSVTRVAQRLHLTQPAVSNALNRLRQTFGDPLFVRGTRGMQPTPVAEAVTADVQRALGLLQKSVGGHHNFDPGDSGRVYRLGMNDLAQGLVLTGLHQALAGAAPGVSVQAYYPGRESSVEQLKAGDLDILVDVPQLNARELEQVQLGGIPYRLAMSANHPLAAKTFDISDYLAAQHVHVSSRARGRGQVDLALHNQGRRRSVKMRVQHYAVAAAVTTSTDLLWTAPSSALNYPGLVVSDLPFEVEALLLNLYWHRSADQDPANVWMRELIKQQFDLGLLNVAGSGA</sequence>
<dbReference type="SUPFAM" id="SSF46785">
    <property type="entry name" value="Winged helix' DNA-binding domain"/>
    <property type="match status" value="1"/>
</dbReference>
<dbReference type="Gene3D" id="3.40.190.10">
    <property type="entry name" value="Periplasmic binding protein-like II"/>
    <property type="match status" value="2"/>
</dbReference>
<evidence type="ECO:0000256" key="1">
    <source>
        <dbReference type="ARBA" id="ARBA00009437"/>
    </source>
</evidence>
<dbReference type="InterPro" id="IPR036388">
    <property type="entry name" value="WH-like_DNA-bd_sf"/>
</dbReference>
<comment type="similarity">
    <text evidence="1">Belongs to the LysR transcriptional regulatory family.</text>
</comment>
<keyword evidence="7" id="KW-1185">Reference proteome</keyword>
<dbReference type="GO" id="GO:0003677">
    <property type="term" value="F:DNA binding"/>
    <property type="evidence" value="ECO:0007669"/>
    <property type="project" value="UniProtKB-KW"/>
</dbReference>
<dbReference type="PANTHER" id="PTHR30118:SF15">
    <property type="entry name" value="TRANSCRIPTIONAL REGULATORY PROTEIN"/>
    <property type="match status" value="1"/>
</dbReference>
<feature type="domain" description="HTH lysR-type" evidence="5">
    <location>
        <begin position="6"/>
        <end position="63"/>
    </location>
</feature>
<dbReference type="PROSITE" id="PS50931">
    <property type="entry name" value="HTH_LYSR"/>
    <property type="match status" value="1"/>
</dbReference>
<dbReference type="InterPro" id="IPR005119">
    <property type="entry name" value="LysR_subst-bd"/>
</dbReference>
<reference evidence="6 7" key="1">
    <citation type="submission" date="2019-03" db="EMBL/GenBank/DDBJ databases">
        <title>Seongchinamella monodicae gen. nov., sp. nov., a novel member of the Gammaproteobacteria isolated from a tidal mudflat of beach.</title>
        <authorList>
            <person name="Yang H.G."/>
            <person name="Kang J.W."/>
            <person name="Lee S.D."/>
        </authorList>
    </citation>
    <scope>NUCLEOTIDE SEQUENCE [LARGE SCALE GENOMIC DNA]</scope>
    <source>
        <strain evidence="6 7">GH4-78</strain>
    </source>
</reference>
<dbReference type="RefSeq" id="WP_133212286.1">
    <property type="nucleotide sequence ID" value="NZ_SMSE01000002.1"/>
</dbReference>